<comment type="caution">
    <text evidence="1">The sequence shown here is derived from an EMBL/GenBank/DDBJ whole genome shotgun (WGS) entry which is preliminary data.</text>
</comment>
<dbReference type="Proteomes" id="UP000003438">
    <property type="component" value="Unassembled WGS sequence"/>
</dbReference>
<accession>D1PKB3</accession>
<organism evidence="1 2">
    <name type="scientific">Subdoligranulum variabile DSM 15176</name>
    <dbReference type="NCBI Taxonomy" id="411471"/>
    <lineage>
        <taxon>Bacteria</taxon>
        <taxon>Bacillati</taxon>
        <taxon>Bacillota</taxon>
        <taxon>Clostridia</taxon>
        <taxon>Eubacteriales</taxon>
        <taxon>Oscillospiraceae</taxon>
        <taxon>Subdoligranulum</taxon>
    </lineage>
</organism>
<name>D1PKB3_9FIRM</name>
<evidence type="ECO:0000313" key="2">
    <source>
        <dbReference type="Proteomes" id="UP000003438"/>
    </source>
</evidence>
<proteinExistence type="predicted"/>
<sequence length="49" mass="5697">MKTASHKQKNFLSSPKRLSAPYCYGNLFPCFSNFFEKQEQKVYTCAVNN</sequence>
<dbReference type="AlphaFoldDB" id="D1PKB3"/>
<reference evidence="1" key="1">
    <citation type="submission" date="2009-12" db="EMBL/GenBank/DDBJ databases">
        <authorList>
            <person name="Weinstock G."/>
            <person name="Sodergren E."/>
            <person name="Clifton S."/>
            <person name="Fulton L."/>
            <person name="Fulton B."/>
            <person name="Courtney L."/>
            <person name="Fronick C."/>
            <person name="Harrison M."/>
            <person name="Strong C."/>
            <person name="Farmer C."/>
            <person name="Delahaunty K."/>
            <person name="Markovic C."/>
            <person name="Hall O."/>
            <person name="Minx P."/>
            <person name="Tomlinson C."/>
            <person name="Mitreva M."/>
            <person name="Nelson J."/>
            <person name="Hou S."/>
            <person name="Wollam A."/>
            <person name="Pepin K.H."/>
            <person name="Johnson M."/>
            <person name="Bhonagiri V."/>
            <person name="Nash W.E."/>
            <person name="Warren W."/>
            <person name="Chinwalla A."/>
            <person name="Mardis E.R."/>
            <person name="Wilson R.K."/>
        </authorList>
    </citation>
    <scope>NUCLEOTIDE SEQUENCE [LARGE SCALE GENOMIC DNA]</scope>
    <source>
        <strain evidence="1">DSM 15176</strain>
    </source>
</reference>
<evidence type="ECO:0000313" key="1">
    <source>
        <dbReference type="EMBL" id="EFB76863.1"/>
    </source>
</evidence>
<dbReference type="STRING" id="411471.SUBVAR_04788"/>
<protein>
    <submittedName>
        <fullName evidence="1">Uncharacterized protein</fullName>
    </submittedName>
</protein>
<dbReference type="EMBL" id="ACBY02000017">
    <property type="protein sequence ID" value="EFB76863.1"/>
    <property type="molecule type" value="Genomic_DNA"/>
</dbReference>
<gene>
    <name evidence="1" type="ORF">SUBVAR_04788</name>
</gene>
<dbReference type="HOGENOM" id="CLU_3141461_0_0_9"/>
<keyword evidence="2" id="KW-1185">Reference proteome</keyword>